<gene>
    <name evidence="3" type="ORF">ENL21_05440</name>
</gene>
<dbReference type="PANTHER" id="PTHR10513">
    <property type="entry name" value="DEOXYNUCLEOSIDE KINASE"/>
    <property type="match status" value="1"/>
</dbReference>
<name>A0A7V5H485_CALAY</name>
<dbReference type="InterPro" id="IPR002624">
    <property type="entry name" value="DCK/DGK"/>
</dbReference>
<keyword evidence="1" id="KW-0067">ATP-binding</keyword>
<dbReference type="Proteomes" id="UP000886111">
    <property type="component" value="Unassembled WGS sequence"/>
</dbReference>
<feature type="domain" description="Deoxynucleoside kinase" evidence="2">
    <location>
        <begin position="9"/>
        <end position="202"/>
    </location>
</feature>
<dbReference type="SUPFAM" id="SSF52540">
    <property type="entry name" value="P-loop containing nucleoside triphosphate hydrolases"/>
    <property type="match status" value="1"/>
</dbReference>
<dbReference type="AlphaFoldDB" id="A0A7V5H485"/>
<keyword evidence="3" id="KW-0418">Kinase</keyword>
<dbReference type="EMBL" id="DRTD01000397">
    <property type="protein sequence ID" value="HHE55205.1"/>
    <property type="molecule type" value="Genomic_DNA"/>
</dbReference>
<sequence>MSLKNLHYIAIEGVIGAGKTTLADMLSKTLGAHLILEEFEENPFLEDFYRDPEHYAFQTQIFFLLSRFRQLQELRQVDLFRQKVVSDYIFEKDRIFATLNLSEKEMKLYDGIARLIEKEIPRPDLVIYLQASTKHLMENIKKRGRPYEKNISYEYIDALNELYNRFFFHYTKTPLLVINTDEIDFQHNEDDYRDILVQINQHTGGTKYYVPKKSG</sequence>
<accession>A0A7V5H485</accession>
<reference evidence="3" key="1">
    <citation type="journal article" date="2020" name="mSystems">
        <title>Genome- and Community-Level Interaction Insights into Carbon Utilization and Element Cycling Functions of Hydrothermarchaeota in Hydrothermal Sediment.</title>
        <authorList>
            <person name="Zhou Z."/>
            <person name="Liu Y."/>
            <person name="Xu W."/>
            <person name="Pan J."/>
            <person name="Luo Z.H."/>
            <person name="Li M."/>
        </authorList>
    </citation>
    <scope>NUCLEOTIDE SEQUENCE [LARGE SCALE GENOMIC DNA]</scope>
    <source>
        <strain evidence="3">HyVt-76</strain>
    </source>
</reference>
<dbReference type="GO" id="GO:0019136">
    <property type="term" value="F:deoxynucleoside kinase activity"/>
    <property type="evidence" value="ECO:0007669"/>
    <property type="project" value="InterPro"/>
</dbReference>
<dbReference type="CDD" id="cd01673">
    <property type="entry name" value="dNK"/>
    <property type="match status" value="1"/>
</dbReference>
<dbReference type="PIRSF" id="PIRSF000705">
    <property type="entry name" value="DNK"/>
    <property type="match status" value="1"/>
</dbReference>
<dbReference type="InterPro" id="IPR027417">
    <property type="entry name" value="P-loop_NTPase"/>
</dbReference>
<evidence type="ECO:0000259" key="2">
    <source>
        <dbReference type="Pfam" id="PF01712"/>
    </source>
</evidence>
<dbReference type="InterPro" id="IPR031314">
    <property type="entry name" value="DNK_dom"/>
</dbReference>
<feature type="binding site" evidence="1">
    <location>
        <begin position="13"/>
        <end position="21"/>
    </location>
    <ligand>
        <name>ATP</name>
        <dbReference type="ChEBI" id="CHEBI:30616"/>
    </ligand>
</feature>
<organism evidence="3">
    <name type="scientific">Caldithrix abyssi</name>
    <dbReference type="NCBI Taxonomy" id="187145"/>
    <lineage>
        <taxon>Bacteria</taxon>
        <taxon>Pseudomonadati</taxon>
        <taxon>Calditrichota</taxon>
        <taxon>Calditrichia</taxon>
        <taxon>Calditrichales</taxon>
        <taxon>Calditrichaceae</taxon>
        <taxon>Caldithrix</taxon>
    </lineage>
</organism>
<keyword evidence="3" id="KW-0808">Transferase</keyword>
<dbReference type="InterPro" id="IPR050566">
    <property type="entry name" value="Deoxyribonucleoside_kinase"/>
</dbReference>
<dbReference type="GO" id="GO:0005737">
    <property type="term" value="C:cytoplasm"/>
    <property type="evidence" value="ECO:0007669"/>
    <property type="project" value="TreeGrafter"/>
</dbReference>
<evidence type="ECO:0000256" key="1">
    <source>
        <dbReference type="PIRSR" id="PIRSR000705-3"/>
    </source>
</evidence>
<dbReference type="Pfam" id="PF01712">
    <property type="entry name" value="dNK"/>
    <property type="match status" value="1"/>
</dbReference>
<evidence type="ECO:0000313" key="3">
    <source>
        <dbReference type="EMBL" id="HHE55205.1"/>
    </source>
</evidence>
<protein>
    <submittedName>
        <fullName evidence="3">Deoxynucleoside kinase</fullName>
    </submittedName>
</protein>
<dbReference type="PANTHER" id="PTHR10513:SF46">
    <property type="entry name" value="DEOXYGUANOSINE KINASE"/>
    <property type="match status" value="1"/>
</dbReference>
<comment type="caution">
    <text evidence="3">The sequence shown here is derived from an EMBL/GenBank/DDBJ whole genome shotgun (WGS) entry which is preliminary data.</text>
</comment>
<proteinExistence type="predicted"/>
<dbReference type="Gene3D" id="3.40.50.300">
    <property type="entry name" value="P-loop containing nucleotide triphosphate hydrolases"/>
    <property type="match status" value="1"/>
</dbReference>
<keyword evidence="1" id="KW-0547">Nucleotide-binding</keyword>
<dbReference type="GO" id="GO:0005524">
    <property type="term" value="F:ATP binding"/>
    <property type="evidence" value="ECO:0007669"/>
    <property type="project" value="UniProtKB-KW"/>
</dbReference>